<dbReference type="SUPFAM" id="SSF51445">
    <property type="entry name" value="(Trans)glycosidases"/>
    <property type="match status" value="1"/>
</dbReference>
<accession>A0A316D2L4</accession>
<dbReference type="EMBL" id="QGGL01000030">
    <property type="protein sequence ID" value="PWK05000.1"/>
    <property type="molecule type" value="Genomic_DNA"/>
</dbReference>
<gene>
    <name evidence="9" type="ORF">C7459_13014</name>
</gene>
<sequence>MEGSEMIKPDLHKSETGVEYITVGDIRDLQQTDRTYLFHCTHARVALQFLTDSLFRFKLSRGKHALDLTHSRVIELAARDLQAEVAVSETEQAYELRTAALVVTVNKSPFALRVTDLHGNLISEDEANGYGWTKEHTIFTTKKAQDENFYGFGEKTGHLNKKGSLQSMWNTDIYAPHVPEIVELYQSIPFFISTKGTNVYGLFLDNPGKTEFDMTDTKRYKITCHSGELEYYFLSGASMKEIVSQYTFLTGRMPIPPKWAIGYHQSRYSYETDLEVRELAANFRAKEIPCDVIYLDIHYMDEYRVFTWHPTRFPQPDKLLADLRADGFRVVPIVDPGVKKDPKYLIYREGVTHEHFCKYLEGETYTGEVWPGVSAFPDFTNTQTQQWWGAKHEGFIKSGIEGIWNDMNEPAIFNETKTMDVNVMHGNDGDPKTHGELHNHYGLLMSKATYEGLKEQMDGKRPFVLTRAGYSGIQKYAAVWTGDNRSFWEHLQMSIPMILNMGLSGVAFAGADVGGFAHHSNGELLARWTQAGAFLPYFRNHSATRIARQEPWSYGETYEAVIKKYIEMRYVFLPHLYTLFREASVSGLPLVRPLVFEYPQDPKTHNLSDQFLLGDSILIAPITQPDIDYRAVYLPAGTWIDYHTGEVVEGGRAVVADAPLDVLPMYVKAGAIFATGNVVQHSGVQQDITFQVYAGNGSYEFYEDDAVTFAYENGAYNLLRLEQRVEGSTLTLSWTEAHSGYDSADQLTFTVHHEDGRTETHTVAKADGQLVLNR</sequence>
<evidence type="ECO:0000259" key="6">
    <source>
        <dbReference type="Pfam" id="PF13802"/>
    </source>
</evidence>
<dbReference type="Proteomes" id="UP000245634">
    <property type="component" value="Unassembled WGS sequence"/>
</dbReference>
<keyword evidence="3 4" id="KW-0326">Glycosidase</keyword>
<dbReference type="InterPro" id="IPR011013">
    <property type="entry name" value="Gal_mutarotase_sf_dom"/>
</dbReference>
<dbReference type="AlphaFoldDB" id="A0A316D2L4"/>
<keyword evidence="2 4" id="KW-0378">Hydrolase</keyword>
<dbReference type="Gene3D" id="2.60.40.1180">
    <property type="entry name" value="Golgi alpha-mannosidase II"/>
    <property type="match status" value="2"/>
</dbReference>
<feature type="domain" description="Glycoside hydrolase family 31 N-terminal" evidence="6">
    <location>
        <begin position="45"/>
        <end position="213"/>
    </location>
</feature>
<protein>
    <submittedName>
        <fullName evidence="9">Alpha-glucosidase</fullName>
    </submittedName>
</protein>
<comment type="similarity">
    <text evidence="1 4">Belongs to the glycosyl hydrolase 31 family.</text>
</comment>
<dbReference type="Pfam" id="PF13802">
    <property type="entry name" value="Gal_mutarotas_2"/>
    <property type="match status" value="1"/>
</dbReference>
<dbReference type="Gene3D" id="2.60.40.1760">
    <property type="entry name" value="glycosyl hydrolase (family 31)"/>
    <property type="match status" value="1"/>
</dbReference>
<evidence type="ECO:0000259" key="8">
    <source>
        <dbReference type="Pfam" id="PF21365"/>
    </source>
</evidence>
<dbReference type="Pfam" id="PF17137">
    <property type="entry name" value="DUF5110"/>
    <property type="match status" value="1"/>
</dbReference>
<evidence type="ECO:0000256" key="4">
    <source>
        <dbReference type="RuleBase" id="RU361185"/>
    </source>
</evidence>
<organism evidence="9 10">
    <name type="scientific">Tumebacillus permanentifrigoris</name>
    <dbReference type="NCBI Taxonomy" id="378543"/>
    <lineage>
        <taxon>Bacteria</taxon>
        <taxon>Bacillati</taxon>
        <taxon>Bacillota</taxon>
        <taxon>Bacilli</taxon>
        <taxon>Bacillales</taxon>
        <taxon>Alicyclobacillaceae</taxon>
        <taxon>Tumebacillus</taxon>
    </lineage>
</organism>
<dbReference type="InterPro" id="IPR025887">
    <property type="entry name" value="Glyco_hydro_31_N_dom"/>
</dbReference>
<dbReference type="InterPro" id="IPR013780">
    <property type="entry name" value="Glyco_hydro_b"/>
</dbReference>
<dbReference type="Gene3D" id="3.20.20.80">
    <property type="entry name" value="Glycosidases"/>
    <property type="match status" value="1"/>
</dbReference>
<name>A0A316D2L4_9BACL</name>
<evidence type="ECO:0000256" key="3">
    <source>
        <dbReference type="ARBA" id="ARBA00023295"/>
    </source>
</evidence>
<dbReference type="InterPro" id="IPR030458">
    <property type="entry name" value="Glyco_hydro_31_AS"/>
</dbReference>
<evidence type="ECO:0000313" key="10">
    <source>
        <dbReference type="Proteomes" id="UP000245634"/>
    </source>
</evidence>
<reference evidence="9 10" key="1">
    <citation type="submission" date="2018-05" db="EMBL/GenBank/DDBJ databases">
        <title>Genomic Encyclopedia of Type Strains, Phase IV (KMG-IV): sequencing the most valuable type-strain genomes for metagenomic binning, comparative biology and taxonomic classification.</title>
        <authorList>
            <person name="Goeker M."/>
        </authorList>
    </citation>
    <scope>NUCLEOTIDE SEQUENCE [LARGE SCALE GENOMIC DNA]</scope>
    <source>
        <strain evidence="9 10">DSM 18773</strain>
    </source>
</reference>
<evidence type="ECO:0000256" key="2">
    <source>
        <dbReference type="ARBA" id="ARBA00022801"/>
    </source>
</evidence>
<dbReference type="Pfam" id="PF01055">
    <property type="entry name" value="Glyco_hydro_31_2nd"/>
    <property type="match status" value="1"/>
</dbReference>
<feature type="domain" description="Glycoside hydrolase family 31 TIM barrel" evidence="5">
    <location>
        <begin position="254"/>
        <end position="579"/>
    </location>
</feature>
<dbReference type="SUPFAM" id="SSF51011">
    <property type="entry name" value="Glycosyl hydrolase domain"/>
    <property type="match status" value="1"/>
</dbReference>
<dbReference type="GO" id="GO:0004553">
    <property type="term" value="F:hydrolase activity, hydrolyzing O-glycosyl compounds"/>
    <property type="evidence" value="ECO:0007669"/>
    <property type="project" value="InterPro"/>
</dbReference>
<comment type="caution">
    <text evidence="9">The sequence shown here is derived from an EMBL/GenBank/DDBJ whole genome shotgun (WGS) entry which is preliminary data.</text>
</comment>
<feature type="domain" description="Glycosyl hydrolase family 31 C-terminal" evidence="8">
    <location>
        <begin position="587"/>
        <end position="672"/>
    </location>
</feature>
<dbReference type="Pfam" id="PF21365">
    <property type="entry name" value="Glyco_hydro_31_3rd"/>
    <property type="match status" value="1"/>
</dbReference>
<dbReference type="RefSeq" id="WP_109691378.1">
    <property type="nucleotide sequence ID" value="NZ_QGGL01000030.1"/>
</dbReference>
<dbReference type="PROSITE" id="PS00129">
    <property type="entry name" value="GLYCOSYL_HYDROL_F31_1"/>
    <property type="match status" value="1"/>
</dbReference>
<dbReference type="PANTHER" id="PTHR22762:SF166">
    <property type="entry name" value="ALPHA-GLUCOSIDASE"/>
    <property type="match status" value="1"/>
</dbReference>
<dbReference type="InterPro" id="IPR000322">
    <property type="entry name" value="Glyco_hydro_31_TIM"/>
</dbReference>
<dbReference type="InterPro" id="IPR017853">
    <property type="entry name" value="GH"/>
</dbReference>
<keyword evidence="10" id="KW-1185">Reference proteome</keyword>
<feature type="domain" description="DUF5110" evidence="7">
    <location>
        <begin position="688"/>
        <end position="753"/>
    </location>
</feature>
<evidence type="ECO:0000313" key="9">
    <source>
        <dbReference type="EMBL" id="PWK05000.1"/>
    </source>
</evidence>
<evidence type="ECO:0000259" key="7">
    <source>
        <dbReference type="Pfam" id="PF17137"/>
    </source>
</evidence>
<dbReference type="OrthoDB" id="176168at2"/>
<dbReference type="SUPFAM" id="SSF74650">
    <property type="entry name" value="Galactose mutarotase-like"/>
    <property type="match status" value="1"/>
</dbReference>
<evidence type="ECO:0000259" key="5">
    <source>
        <dbReference type="Pfam" id="PF01055"/>
    </source>
</evidence>
<dbReference type="CDD" id="cd06604">
    <property type="entry name" value="GH31_glucosidase_II_MalA"/>
    <property type="match status" value="1"/>
</dbReference>
<proteinExistence type="inferred from homology"/>
<dbReference type="GO" id="GO:0005975">
    <property type="term" value="P:carbohydrate metabolic process"/>
    <property type="evidence" value="ECO:0007669"/>
    <property type="project" value="InterPro"/>
</dbReference>
<dbReference type="PANTHER" id="PTHR22762">
    <property type="entry name" value="ALPHA-GLUCOSIDASE"/>
    <property type="match status" value="1"/>
</dbReference>
<dbReference type="InterPro" id="IPR048395">
    <property type="entry name" value="Glyco_hydro_31_C"/>
</dbReference>
<dbReference type="CDD" id="cd14752">
    <property type="entry name" value="GH31_N"/>
    <property type="match status" value="1"/>
</dbReference>
<evidence type="ECO:0000256" key="1">
    <source>
        <dbReference type="ARBA" id="ARBA00007806"/>
    </source>
</evidence>
<dbReference type="GO" id="GO:0030246">
    <property type="term" value="F:carbohydrate binding"/>
    <property type="evidence" value="ECO:0007669"/>
    <property type="project" value="InterPro"/>
</dbReference>
<dbReference type="InterPro" id="IPR033403">
    <property type="entry name" value="DUF5110"/>
</dbReference>